<name>A0A4R1QT59_9FIRM</name>
<keyword evidence="7" id="KW-0238">DNA-binding</keyword>
<proteinExistence type="predicted"/>
<dbReference type="Pfam" id="PF12833">
    <property type="entry name" value="HTH_18"/>
    <property type="match status" value="1"/>
</dbReference>
<dbReference type="SUPFAM" id="SSF52172">
    <property type="entry name" value="CheY-like"/>
    <property type="match status" value="1"/>
</dbReference>
<dbReference type="EMBL" id="SLUO01000012">
    <property type="protein sequence ID" value="TCL56263.1"/>
    <property type="molecule type" value="Genomic_DNA"/>
</dbReference>
<dbReference type="PANTHER" id="PTHR42713:SF3">
    <property type="entry name" value="TRANSCRIPTIONAL REGULATORY PROTEIN HPTR"/>
    <property type="match status" value="1"/>
</dbReference>
<dbReference type="PROSITE" id="PS50110">
    <property type="entry name" value="RESPONSE_REGULATORY"/>
    <property type="match status" value="1"/>
</dbReference>
<dbReference type="InterPro" id="IPR018060">
    <property type="entry name" value="HTH_AraC"/>
</dbReference>
<dbReference type="PROSITE" id="PS00041">
    <property type="entry name" value="HTH_ARAC_FAMILY_1"/>
    <property type="match status" value="1"/>
</dbReference>
<evidence type="ECO:0000313" key="13">
    <source>
        <dbReference type="EMBL" id="TCL56263.1"/>
    </source>
</evidence>
<comment type="function">
    <text evidence="9">May play the central regulatory role in sporulation. It may be an element of the effector pathway responsible for the activation of sporulation genes in response to nutritional stress. Spo0A may act in concert with spo0H (a sigma factor) to control the expression of some genes that are critical to the sporulation process.</text>
</comment>
<feature type="domain" description="HTH araC/xylS-type" evidence="11">
    <location>
        <begin position="437"/>
        <end position="535"/>
    </location>
</feature>
<keyword evidence="5" id="KW-0902">Two-component regulatory system</keyword>
<evidence type="ECO:0000256" key="7">
    <source>
        <dbReference type="ARBA" id="ARBA00023125"/>
    </source>
</evidence>
<dbReference type="Proteomes" id="UP000295718">
    <property type="component" value="Unassembled WGS sequence"/>
</dbReference>
<reference evidence="13 14" key="1">
    <citation type="submission" date="2019-03" db="EMBL/GenBank/DDBJ databases">
        <title>Genomic Encyclopedia of Type Strains, Phase IV (KMG-IV): sequencing the most valuable type-strain genomes for metagenomic binning, comparative biology and taxonomic classification.</title>
        <authorList>
            <person name="Goeker M."/>
        </authorList>
    </citation>
    <scope>NUCLEOTIDE SEQUENCE [LARGE SCALE GENOMIC DNA]</scope>
    <source>
        <strain evidence="13 14">DSM 100556</strain>
    </source>
</reference>
<dbReference type="Pfam" id="PF00072">
    <property type="entry name" value="Response_reg"/>
    <property type="match status" value="1"/>
</dbReference>
<organism evidence="13 14">
    <name type="scientific">Kineothrix alysoides</name>
    <dbReference type="NCBI Taxonomy" id="1469948"/>
    <lineage>
        <taxon>Bacteria</taxon>
        <taxon>Bacillati</taxon>
        <taxon>Bacillota</taxon>
        <taxon>Clostridia</taxon>
        <taxon>Lachnospirales</taxon>
        <taxon>Lachnospiraceae</taxon>
        <taxon>Kineothrix</taxon>
    </lineage>
</organism>
<dbReference type="GO" id="GO:0005737">
    <property type="term" value="C:cytoplasm"/>
    <property type="evidence" value="ECO:0007669"/>
    <property type="project" value="UniProtKB-SubCell"/>
</dbReference>
<evidence type="ECO:0000256" key="2">
    <source>
        <dbReference type="ARBA" id="ARBA00018672"/>
    </source>
</evidence>
<evidence type="ECO:0000256" key="4">
    <source>
        <dbReference type="ARBA" id="ARBA00022553"/>
    </source>
</evidence>
<evidence type="ECO:0000256" key="8">
    <source>
        <dbReference type="ARBA" id="ARBA00023163"/>
    </source>
</evidence>
<evidence type="ECO:0000256" key="6">
    <source>
        <dbReference type="ARBA" id="ARBA00023015"/>
    </source>
</evidence>
<comment type="subcellular location">
    <subcellularLocation>
        <location evidence="1">Cytoplasm</location>
    </subcellularLocation>
</comment>
<dbReference type="RefSeq" id="WP_031389263.1">
    <property type="nucleotide sequence ID" value="NZ_JPNB01000001.1"/>
</dbReference>
<comment type="caution">
    <text evidence="13">The sequence shown here is derived from an EMBL/GenBank/DDBJ whole genome shotgun (WGS) entry which is preliminary data.</text>
</comment>
<sequence length="537" mass="62799">MSYRIIIADDEPKIIQLIRQLGHWEELGIEIIAECHDGEQALRCILEKQPDFVLSDIKMPVFDGIELIQKTREHDMDTLFVLLSGYRHFEYARSAIQLNVMDYLLKPIDEKQLNETLDKVCRQVDQLRGQKESHLRLSRFETQKGEEQLAELFWLLIDRQPEDVREFEKMTPRQCNAAYHTQFGRECYQVLCTVSNLSGMLEQKDSLFSEKVTGFIQSCFKDLAVFYYHATFQGHIILLNFNEKDKNEVKEAVSVLYYNIQDLSEAYGNFRLNIGCSSIKYSNRELIKAFLEANATEWGRLIFLGNSVIEYGQLEKLPSFTLADLISPEEESQLLDSLKYLREEELSDLFAEVYKRAGKVNNANPESMNRAFWGMYSKIINSISLGTEQDRFHERYYYAYLEGRNFQQVMKNLYEVLEKFVIEEQQKLKEKLGKPLGEAVKFIKKNYMNQISAEDAAEAGNISTTYLSRLFKSEMKIGFTEYLTKIRMEESQKLLSETNYSIKEIAVMVGYTDEKYYSKLFKKGMGIKPTEYRRLYG</sequence>
<keyword evidence="14" id="KW-1185">Reference proteome</keyword>
<keyword evidence="8" id="KW-0804">Transcription</keyword>
<dbReference type="GO" id="GO:0000160">
    <property type="term" value="P:phosphorelay signal transduction system"/>
    <property type="evidence" value="ECO:0007669"/>
    <property type="project" value="UniProtKB-KW"/>
</dbReference>
<dbReference type="InterPro" id="IPR020449">
    <property type="entry name" value="Tscrpt_reg_AraC-type_HTH"/>
</dbReference>
<evidence type="ECO:0000256" key="10">
    <source>
        <dbReference type="PROSITE-ProRule" id="PRU00169"/>
    </source>
</evidence>
<evidence type="ECO:0000313" key="14">
    <source>
        <dbReference type="Proteomes" id="UP000295718"/>
    </source>
</evidence>
<dbReference type="CDD" id="cd17536">
    <property type="entry name" value="REC_YesN-like"/>
    <property type="match status" value="1"/>
</dbReference>
<dbReference type="OrthoDB" id="9794370at2"/>
<protein>
    <recommendedName>
        <fullName evidence="2">Stage 0 sporulation protein A homolog</fullName>
    </recommendedName>
</protein>
<evidence type="ECO:0000256" key="1">
    <source>
        <dbReference type="ARBA" id="ARBA00004496"/>
    </source>
</evidence>
<dbReference type="InterPro" id="IPR011006">
    <property type="entry name" value="CheY-like_superfamily"/>
</dbReference>
<dbReference type="PRINTS" id="PR00032">
    <property type="entry name" value="HTHARAC"/>
</dbReference>
<dbReference type="PANTHER" id="PTHR42713">
    <property type="entry name" value="HISTIDINE KINASE-RELATED"/>
    <property type="match status" value="1"/>
</dbReference>
<evidence type="ECO:0000256" key="9">
    <source>
        <dbReference type="ARBA" id="ARBA00024867"/>
    </source>
</evidence>
<evidence type="ECO:0000259" key="11">
    <source>
        <dbReference type="PROSITE" id="PS01124"/>
    </source>
</evidence>
<dbReference type="InterPro" id="IPR018062">
    <property type="entry name" value="HTH_AraC-typ_CS"/>
</dbReference>
<dbReference type="SMART" id="SM00448">
    <property type="entry name" value="REC"/>
    <property type="match status" value="1"/>
</dbReference>
<evidence type="ECO:0000256" key="5">
    <source>
        <dbReference type="ARBA" id="ARBA00023012"/>
    </source>
</evidence>
<feature type="modified residue" description="4-aspartylphosphate" evidence="10">
    <location>
        <position position="56"/>
    </location>
</feature>
<dbReference type="GO" id="GO:0003700">
    <property type="term" value="F:DNA-binding transcription factor activity"/>
    <property type="evidence" value="ECO:0007669"/>
    <property type="project" value="InterPro"/>
</dbReference>
<dbReference type="GO" id="GO:0043565">
    <property type="term" value="F:sequence-specific DNA binding"/>
    <property type="evidence" value="ECO:0007669"/>
    <property type="project" value="InterPro"/>
</dbReference>
<dbReference type="SUPFAM" id="SSF46689">
    <property type="entry name" value="Homeodomain-like"/>
    <property type="match status" value="2"/>
</dbReference>
<dbReference type="InterPro" id="IPR051552">
    <property type="entry name" value="HptR"/>
</dbReference>
<dbReference type="InterPro" id="IPR001789">
    <property type="entry name" value="Sig_transdc_resp-reg_receiver"/>
</dbReference>
<keyword evidence="4 10" id="KW-0597">Phosphoprotein</keyword>
<accession>A0A4R1QT59</accession>
<evidence type="ECO:0000259" key="12">
    <source>
        <dbReference type="PROSITE" id="PS50110"/>
    </source>
</evidence>
<dbReference type="InterPro" id="IPR009057">
    <property type="entry name" value="Homeodomain-like_sf"/>
</dbReference>
<evidence type="ECO:0000256" key="3">
    <source>
        <dbReference type="ARBA" id="ARBA00022490"/>
    </source>
</evidence>
<gene>
    <name evidence="13" type="ORF">EDD76_11291</name>
</gene>
<dbReference type="PROSITE" id="PS01124">
    <property type="entry name" value="HTH_ARAC_FAMILY_2"/>
    <property type="match status" value="1"/>
</dbReference>
<feature type="domain" description="Response regulatory" evidence="12">
    <location>
        <begin position="4"/>
        <end position="121"/>
    </location>
</feature>
<dbReference type="STRING" id="1469948.GCA_000732725_00498"/>
<dbReference type="AlphaFoldDB" id="A0A4R1QT59"/>
<dbReference type="SMART" id="SM00342">
    <property type="entry name" value="HTH_ARAC"/>
    <property type="match status" value="1"/>
</dbReference>
<keyword evidence="6" id="KW-0805">Transcription regulation</keyword>
<dbReference type="Gene3D" id="3.40.50.2300">
    <property type="match status" value="1"/>
</dbReference>
<dbReference type="Gene3D" id="1.10.10.60">
    <property type="entry name" value="Homeodomain-like"/>
    <property type="match status" value="2"/>
</dbReference>
<keyword evidence="3" id="KW-0963">Cytoplasm</keyword>